<keyword evidence="5" id="KW-1185">Reference proteome</keyword>
<dbReference type="InterPro" id="IPR051558">
    <property type="entry name" value="Metallophosphoesterase_PAP"/>
</dbReference>
<evidence type="ECO:0000313" key="5">
    <source>
        <dbReference type="Proteomes" id="UP001596391"/>
    </source>
</evidence>
<organism evidence="4 5">
    <name type="scientific">Granulicella cerasi</name>
    <dbReference type="NCBI Taxonomy" id="741063"/>
    <lineage>
        <taxon>Bacteria</taxon>
        <taxon>Pseudomonadati</taxon>
        <taxon>Acidobacteriota</taxon>
        <taxon>Terriglobia</taxon>
        <taxon>Terriglobales</taxon>
        <taxon>Acidobacteriaceae</taxon>
        <taxon>Granulicella</taxon>
    </lineage>
</organism>
<dbReference type="EMBL" id="JBHSWI010000001">
    <property type="protein sequence ID" value="MFC6647451.1"/>
    <property type="molecule type" value="Genomic_DNA"/>
</dbReference>
<evidence type="ECO:0000256" key="1">
    <source>
        <dbReference type="ARBA" id="ARBA00022729"/>
    </source>
</evidence>
<name>A0ABW1ZEA6_9BACT</name>
<comment type="caution">
    <text evidence="4">The sequence shown here is derived from an EMBL/GenBank/DDBJ whole genome shotgun (WGS) entry which is preliminary data.</text>
</comment>
<protein>
    <submittedName>
        <fullName evidence="4">Metallophosphoesterase</fullName>
    </submittedName>
</protein>
<dbReference type="InterPro" id="IPR004843">
    <property type="entry name" value="Calcineurin-like_PHP"/>
</dbReference>
<keyword evidence="2" id="KW-0378">Hydrolase</keyword>
<evidence type="ECO:0000256" key="2">
    <source>
        <dbReference type="ARBA" id="ARBA00022801"/>
    </source>
</evidence>
<evidence type="ECO:0000259" key="3">
    <source>
        <dbReference type="Pfam" id="PF00149"/>
    </source>
</evidence>
<dbReference type="Pfam" id="PF00149">
    <property type="entry name" value="Metallophos"/>
    <property type="match status" value="1"/>
</dbReference>
<dbReference type="Proteomes" id="UP001596391">
    <property type="component" value="Unassembled WGS sequence"/>
</dbReference>
<proteinExistence type="predicted"/>
<dbReference type="PROSITE" id="PS51318">
    <property type="entry name" value="TAT"/>
    <property type="match status" value="1"/>
</dbReference>
<feature type="domain" description="Calcineurin-like phosphoesterase" evidence="3">
    <location>
        <begin position="61"/>
        <end position="257"/>
    </location>
</feature>
<dbReference type="SUPFAM" id="SSF56300">
    <property type="entry name" value="Metallo-dependent phosphatases"/>
    <property type="match status" value="1"/>
</dbReference>
<keyword evidence="1" id="KW-0732">Signal</keyword>
<sequence>MSDLLEAPLSRRRFLKQTLAFSALASLAPHELIAQPAPDPSAQHFLMWGDWGWNGDTAPQKQVAQQMQKYAADNKFTPVALLNLGDSFYGKLPGGANDPRWQWQFEDTYPAAAFPGPIFSVMGNHDYQVDPVNKRDAELAYPKTRKTRWTQPNLWYSFEYPAKNPIIRIIALDSNVRLHAFNIPPNFTLSHEDHAAQLQWFEAEIAKPTNAPFTAVMAHHPIFSNSRHGDHPILGREWEPLLRKYRQHFYLAGHDHDLQHLEFKDHPTSFVCSGAGGADLYDIVIPDTQRGPYAHRIYGFTHMEFTPQQAIVRHVGSNGQVLHAFIKGVDHSVKMIG</sequence>
<dbReference type="InterPro" id="IPR029052">
    <property type="entry name" value="Metallo-depent_PP-like"/>
</dbReference>
<dbReference type="PANTHER" id="PTHR10161:SF14">
    <property type="entry name" value="TARTRATE-RESISTANT ACID PHOSPHATASE TYPE 5"/>
    <property type="match status" value="1"/>
</dbReference>
<evidence type="ECO:0000313" key="4">
    <source>
        <dbReference type="EMBL" id="MFC6647451.1"/>
    </source>
</evidence>
<accession>A0ABW1ZEA6</accession>
<gene>
    <name evidence="4" type="ORF">ACFQBQ_18115</name>
</gene>
<dbReference type="InterPro" id="IPR006311">
    <property type="entry name" value="TAT_signal"/>
</dbReference>
<dbReference type="RefSeq" id="WP_263370655.1">
    <property type="nucleotide sequence ID" value="NZ_JAGSYD010000002.1"/>
</dbReference>
<dbReference type="PANTHER" id="PTHR10161">
    <property type="entry name" value="TARTRATE-RESISTANT ACID PHOSPHATASE TYPE 5"/>
    <property type="match status" value="1"/>
</dbReference>
<reference evidence="5" key="1">
    <citation type="journal article" date="2019" name="Int. J. Syst. Evol. Microbiol.">
        <title>The Global Catalogue of Microorganisms (GCM) 10K type strain sequencing project: providing services to taxonomists for standard genome sequencing and annotation.</title>
        <authorList>
            <consortium name="The Broad Institute Genomics Platform"/>
            <consortium name="The Broad Institute Genome Sequencing Center for Infectious Disease"/>
            <person name="Wu L."/>
            <person name="Ma J."/>
        </authorList>
    </citation>
    <scope>NUCLEOTIDE SEQUENCE [LARGE SCALE GENOMIC DNA]</scope>
    <source>
        <strain evidence="5">CGMCC 1.16026</strain>
    </source>
</reference>
<dbReference type="Gene3D" id="3.60.21.10">
    <property type="match status" value="1"/>
</dbReference>